<dbReference type="EMBL" id="PRLD01000007">
    <property type="protein sequence ID" value="RAW57323.1"/>
    <property type="molecule type" value="Genomic_DNA"/>
</dbReference>
<name>A0A329TMP7_9FIRM</name>
<dbReference type="AlphaFoldDB" id="A0A329TMP7"/>
<feature type="compositionally biased region" description="Low complexity" evidence="2">
    <location>
        <begin position="193"/>
        <end position="204"/>
    </location>
</feature>
<feature type="region of interest" description="Disordered" evidence="2">
    <location>
        <begin position="489"/>
        <end position="510"/>
    </location>
</feature>
<accession>A0A329TMP7</accession>
<dbReference type="EMBL" id="PRLA01000003">
    <property type="protein sequence ID" value="RAW51017.1"/>
    <property type="molecule type" value="Genomic_DNA"/>
</dbReference>
<dbReference type="Proteomes" id="UP000251281">
    <property type="component" value="Unassembled WGS sequence"/>
</dbReference>
<evidence type="ECO:0000313" key="7">
    <source>
        <dbReference type="Proteomes" id="UP000251281"/>
    </source>
</evidence>
<evidence type="ECO:0000256" key="2">
    <source>
        <dbReference type="SAM" id="MobiDB-lite"/>
    </source>
</evidence>
<evidence type="ECO:0000259" key="3">
    <source>
        <dbReference type="Pfam" id="PF03432"/>
    </source>
</evidence>
<evidence type="ECO:0000313" key="5">
    <source>
        <dbReference type="EMBL" id="RAW57323.1"/>
    </source>
</evidence>
<evidence type="ECO:0000313" key="6">
    <source>
        <dbReference type="Proteomes" id="UP000250997"/>
    </source>
</evidence>
<sequence>MKPTLDENGRLILREDYRIATLNCGEEDFAVACMRSNLRYGKNQKREDVKSHHYIISFDPRDGSDNGLTVDRAQALGEKFCAEHFPGHQAIVCTHPDGHNHSGNIHVHIVINSLRIAEVPFLPYMDRPADTRAGCKHRCTDAAMEYFKAEVMELCHRENLYQIDLLHGSKNRITEHEYWAQRKGQAKLDKEAAALPAEEQPAKPTKFETDKEKLRQAIRTALSSAASYGEFAAVLLQQGVTVKESRGRLSYLTPDRTKPITARKLGDDFDRTAVLALLEQNAHRAAEQTATVPEYPRNIRERLQGKKAVQTTPEKDGIQRMVDRAAKRAEGKGAGYDRWAAVHNLKQMAATVAAYGQYGYSPEELDAALVSANADLQDSTAKLKALDAAIREKKELQTQVLAYAKTKPARDGLKAQKTEKARSAYRERHESDFIIADAATRYFRAHGVSKLPSHKALQAEIEQLTAEKNAHYNEYREKKARVKELHTVKSNLSQILQGEKDREKKHEHER</sequence>
<reference evidence="6 7" key="1">
    <citation type="submission" date="2018-02" db="EMBL/GenBank/DDBJ databases">
        <title>Complete genome sequencing of Faecalibacterium prausnitzii strains isolated from the human gut.</title>
        <authorList>
            <person name="Fitzgerald B.C."/>
            <person name="Shkoporov A.N."/>
            <person name="Ross P.R."/>
            <person name="Hill C."/>
        </authorList>
    </citation>
    <scope>NUCLEOTIDE SEQUENCE [LARGE SCALE GENOMIC DNA]</scope>
    <source>
        <strain evidence="5 7">APC923/51-1</strain>
        <strain evidence="4 6">APC942/18-1</strain>
    </source>
</reference>
<feature type="compositionally biased region" description="Basic and acidic residues" evidence="2">
    <location>
        <begin position="498"/>
        <end position="510"/>
    </location>
</feature>
<feature type="domain" description="MobA/VirD2-like nuclease" evidence="3">
    <location>
        <begin position="19"/>
        <end position="115"/>
    </location>
</feature>
<evidence type="ECO:0000313" key="4">
    <source>
        <dbReference type="EMBL" id="RAW51017.1"/>
    </source>
</evidence>
<protein>
    <submittedName>
        <fullName evidence="5">Relaxase</fullName>
    </submittedName>
</protein>
<proteinExistence type="predicted"/>
<evidence type="ECO:0000256" key="1">
    <source>
        <dbReference type="SAM" id="Coils"/>
    </source>
</evidence>
<keyword evidence="1" id="KW-0175">Coiled coil</keyword>
<dbReference type="Proteomes" id="UP000250997">
    <property type="component" value="Unassembled WGS sequence"/>
</dbReference>
<feature type="coiled-coil region" evidence="1">
    <location>
        <begin position="376"/>
        <end position="406"/>
    </location>
</feature>
<dbReference type="Pfam" id="PF03432">
    <property type="entry name" value="Relaxase"/>
    <property type="match status" value="1"/>
</dbReference>
<organism evidence="5 7">
    <name type="scientific">Faecalibacterium prausnitzii</name>
    <dbReference type="NCBI Taxonomy" id="853"/>
    <lineage>
        <taxon>Bacteria</taxon>
        <taxon>Bacillati</taxon>
        <taxon>Bacillota</taxon>
        <taxon>Clostridia</taxon>
        <taxon>Eubacteriales</taxon>
        <taxon>Oscillospiraceae</taxon>
        <taxon>Faecalibacterium</taxon>
    </lineage>
</organism>
<comment type="caution">
    <text evidence="5">The sequence shown here is derived from an EMBL/GenBank/DDBJ whole genome shotgun (WGS) entry which is preliminary data.</text>
</comment>
<dbReference type="InterPro" id="IPR005094">
    <property type="entry name" value="Endonuclease_MobA/VirD2"/>
</dbReference>
<feature type="coiled-coil region" evidence="1">
    <location>
        <begin position="454"/>
        <end position="481"/>
    </location>
</feature>
<feature type="region of interest" description="Disordered" evidence="2">
    <location>
        <begin position="191"/>
        <end position="210"/>
    </location>
</feature>
<gene>
    <name evidence="5" type="ORF">C4N24_08135</name>
    <name evidence="4" type="ORF">C4N27_05355</name>
</gene>